<dbReference type="EMBL" id="AKFS01000020">
    <property type="protein sequence ID" value="EJF51604.1"/>
    <property type="molecule type" value="Genomic_DNA"/>
</dbReference>
<dbReference type="InterPro" id="IPR014780">
    <property type="entry name" value="tRNA_psdUridine_synth_TruB"/>
</dbReference>
<dbReference type="HAMAP" id="MF_01080">
    <property type="entry name" value="TruB_bact"/>
    <property type="match status" value="1"/>
</dbReference>
<feature type="domain" description="tRNA pseudouridine synthase II TruB subfamily 2 C-terminal" evidence="7">
    <location>
        <begin position="260"/>
        <end position="317"/>
    </location>
</feature>
<dbReference type="GO" id="GO:0160148">
    <property type="term" value="F:tRNA pseudouridine(55) synthase activity"/>
    <property type="evidence" value="ECO:0007669"/>
    <property type="project" value="UniProtKB-EC"/>
</dbReference>
<dbReference type="InterPro" id="IPR002501">
    <property type="entry name" value="PsdUridine_synth_N"/>
</dbReference>
<evidence type="ECO:0000313" key="10">
    <source>
        <dbReference type="Proteomes" id="UP000004578"/>
    </source>
</evidence>
<evidence type="ECO:0000256" key="5">
    <source>
        <dbReference type="HAMAP-Rule" id="MF_01080"/>
    </source>
</evidence>
<evidence type="ECO:0000256" key="3">
    <source>
        <dbReference type="ARBA" id="ARBA00022694"/>
    </source>
</evidence>
<feature type="domain" description="tRNA pseudouridylate synthase B C-terminal" evidence="8">
    <location>
        <begin position="196"/>
        <end position="236"/>
    </location>
</feature>
<dbReference type="CDD" id="cd02573">
    <property type="entry name" value="PseudoU_synth_EcTruB"/>
    <property type="match status" value="1"/>
</dbReference>
<dbReference type="InterPro" id="IPR036974">
    <property type="entry name" value="PUA_sf"/>
</dbReference>
<dbReference type="GO" id="GO:0003723">
    <property type="term" value="F:RNA binding"/>
    <property type="evidence" value="ECO:0007669"/>
    <property type="project" value="InterPro"/>
</dbReference>
<sequence length="332" mass="34064">MARRPDSPRPGLVVIDKPQGITSHDAVSRVRRAARTRKVGHAGTLDPMATGVLVVGIGKATKLLTWVSGDTKSYEATIRFGASTRTDDAEGEPTSAPGCAELDAAALGAALEGLRGNIMQVPSAVSAIKVGGRRAYARVRAGEEVELEARPVRVERLDLIGAPRPAALPARDGGGGGVPVVDADIVVECSSGTYIRALARDAGAALGCGAHLVRLRRTRVGRFGIGDALTLEQFEAGACGDPERPTVPLIPLDDAARAMFPVIDLDPREAAALAHGQAPARRNLPDGSGPLAATAPDGRVVGLVARSGDRLRALTVFLGPGAEGTAGEGAAE</sequence>
<dbReference type="NCBIfam" id="TIGR00431">
    <property type="entry name" value="TruB"/>
    <property type="match status" value="1"/>
</dbReference>
<dbReference type="GO" id="GO:1990481">
    <property type="term" value="P:mRNA pseudouridine synthesis"/>
    <property type="evidence" value="ECO:0007669"/>
    <property type="project" value="TreeGrafter"/>
</dbReference>
<evidence type="ECO:0000259" key="7">
    <source>
        <dbReference type="Pfam" id="PF09142"/>
    </source>
</evidence>
<dbReference type="Pfam" id="PF09142">
    <property type="entry name" value="TruB_C"/>
    <property type="match status" value="1"/>
</dbReference>
<comment type="caution">
    <text evidence="9">The sequence shown here is derived from an EMBL/GenBank/DDBJ whole genome shotgun (WGS) entry which is preliminary data.</text>
</comment>
<dbReference type="Gene3D" id="3.30.2350.10">
    <property type="entry name" value="Pseudouridine synthase"/>
    <property type="match status" value="1"/>
</dbReference>
<dbReference type="InterPro" id="IPR032819">
    <property type="entry name" value="TruB_C"/>
</dbReference>
<evidence type="ECO:0000256" key="1">
    <source>
        <dbReference type="ARBA" id="ARBA00000385"/>
    </source>
</evidence>
<dbReference type="PANTHER" id="PTHR13767:SF2">
    <property type="entry name" value="PSEUDOURIDYLATE SYNTHASE TRUB1"/>
    <property type="match status" value="1"/>
</dbReference>
<dbReference type="Pfam" id="PF16198">
    <property type="entry name" value="TruB_C_2"/>
    <property type="match status" value="1"/>
</dbReference>
<name>J0NVY0_9ACTO</name>
<organism evidence="9 10">
    <name type="scientific">Schaalia georgiae F0490</name>
    <dbReference type="NCBI Taxonomy" id="1125717"/>
    <lineage>
        <taxon>Bacteria</taxon>
        <taxon>Bacillati</taxon>
        <taxon>Actinomycetota</taxon>
        <taxon>Actinomycetes</taxon>
        <taxon>Actinomycetales</taxon>
        <taxon>Actinomycetaceae</taxon>
        <taxon>Schaalia</taxon>
    </lineage>
</organism>
<feature type="domain" description="Pseudouridine synthase II N-terminal" evidence="6">
    <location>
        <begin position="31"/>
        <end position="195"/>
    </location>
</feature>
<keyword evidence="4 5" id="KW-0413">Isomerase</keyword>
<dbReference type="Pfam" id="PF01509">
    <property type="entry name" value="TruB_N"/>
    <property type="match status" value="1"/>
</dbReference>
<evidence type="ECO:0000256" key="2">
    <source>
        <dbReference type="ARBA" id="ARBA00005642"/>
    </source>
</evidence>
<dbReference type="Proteomes" id="UP000004578">
    <property type="component" value="Unassembled WGS sequence"/>
</dbReference>
<dbReference type="AlphaFoldDB" id="J0NVY0"/>
<gene>
    <name evidence="5 9" type="primary">truB</name>
    <name evidence="9" type="ORF">HMPREF1317_0677</name>
</gene>
<evidence type="ECO:0000259" key="6">
    <source>
        <dbReference type="Pfam" id="PF01509"/>
    </source>
</evidence>
<reference evidence="9 10" key="1">
    <citation type="submission" date="2012-05" db="EMBL/GenBank/DDBJ databases">
        <authorList>
            <person name="Harkins D.M."/>
            <person name="Madupu R."/>
            <person name="Durkin A.S."/>
            <person name="Torralba M."/>
            <person name="Methe B."/>
            <person name="Sutton G.G."/>
            <person name="Nelson K.E."/>
        </authorList>
    </citation>
    <scope>NUCLEOTIDE SEQUENCE [LARGE SCALE GENOMIC DNA]</scope>
    <source>
        <strain evidence="9 10">F0490</strain>
    </source>
</reference>
<dbReference type="SUPFAM" id="SSF55120">
    <property type="entry name" value="Pseudouridine synthase"/>
    <property type="match status" value="1"/>
</dbReference>
<feature type="active site" description="Nucleophile" evidence="5">
    <location>
        <position position="46"/>
    </location>
</feature>
<evidence type="ECO:0000313" key="9">
    <source>
        <dbReference type="EMBL" id="EJF51604.1"/>
    </source>
</evidence>
<dbReference type="GO" id="GO:0031119">
    <property type="term" value="P:tRNA pseudouridine synthesis"/>
    <property type="evidence" value="ECO:0007669"/>
    <property type="project" value="UniProtKB-UniRule"/>
</dbReference>
<proteinExistence type="inferred from homology"/>
<dbReference type="OrthoDB" id="9802309at2"/>
<protein>
    <recommendedName>
        <fullName evidence="5">tRNA pseudouridine synthase B</fullName>
        <ecNumber evidence="5">5.4.99.25</ecNumber>
    </recommendedName>
    <alternativeName>
        <fullName evidence="5">tRNA pseudouridine(55) synthase</fullName>
        <shortName evidence="5">Psi55 synthase</shortName>
    </alternativeName>
    <alternativeName>
        <fullName evidence="5">tRNA pseudouridylate synthase</fullName>
    </alternativeName>
    <alternativeName>
        <fullName evidence="5">tRNA-uridine isomerase</fullName>
    </alternativeName>
</protein>
<dbReference type="PANTHER" id="PTHR13767">
    <property type="entry name" value="TRNA-PSEUDOURIDINE SYNTHASE"/>
    <property type="match status" value="1"/>
</dbReference>
<dbReference type="Gene3D" id="2.30.130.10">
    <property type="entry name" value="PUA domain"/>
    <property type="match status" value="1"/>
</dbReference>
<evidence type="ECO:0000259" key="8">
    <source>
        <dbReference type="Pfam" id="PF16198"/>
    </source>
</evidence>
<dbReference type="EC" id="5.4.99.25" evidence="5"/>
<dbReference type="InterPro" id="IPR015947">
    <property type="entry name" value="PUA-like_sf"/>
</dbReference>
<comment type="similarity">
    <text evidence="2 5">Belongs to the pseudouridine synthase TruB family. Type 1 subfamily.</text>
</comment>
<evidence type="ECO:0000256" key="4">
    <source>
        <dbReference type="ARBA" id="ARBA00023235"/>
    </source>
</evidence>
<dbReference type="SUPFAM" id="SSF88697">
    <property type="entry name" value="PUA domain-like"/>
    <property type="match status" value="1"/>
</dbReference>
<keyword evidence="3 5" id="KW-0819">tRNA processing</keyword>
<dbReference type="PATRIC" id="fig|1125717.3.peg.134"/>
<accession>J0NVY0</accession>
<dbReference type="InterPro" id="IPR015225">
    <property type="entry name" value="tRNA_psdUridine_synth_fam2_C"/>
</dbReference>
<dbReference type="RefSeq" id="WP_005867399.1">
    <property type="nucleotide sequence ID" value="NZ_AKFS01000020.1"/>
</dbReference>
<comment type="catalytic activity">
    <reaction evidence="1 5">
        <text>uridine(55) in tRNA = pseudouridine(55) in tRNA</text>
        <dbReference type="Rhea" id="RHEA:42532"/>
        <dbReference type="Rhea" id="RHEA-COMP:10101"/>
        <dbReference type="Rhea" id="RHEA-COMP:10102"/>
        <dbReference type="ChEBI" id="CHEBI:65314"/>
        <dbReference type="ChEBI" id="CHEBI:65315"/>
        <dbReference type="EC" id="5.4.99.25"/>
    </reaction>
</comment>
<comment type="function">
    <text evidence="5">Responsible for synthesis of pseudouridine from uracil-55 in the psi GC loop of transfer RNAs.</text>
</comment>
<keyword evidence="10" id="KW-1185">Reference proteome</keyword>
<dbReference type="InterPro" id="IPR020103">
    <property type="entry name" value="PsdUridine_synth_cat_dom_sf"/>
</dbReference>